<dbReference type="SMART" id="SM00347">
    <property type="entry name" value="HTH_MARR"/>
    <property type="match status" value="1"/>
</dbReference>
<dbReference type="PRINTS" id="PR00598">
    <property type="entry name" value="HTHMARR"/>
</dbReference>
<feature type="region of interest" description="Disordered" evidence="6">
    <location>
        <begin position="152"/>
        <end position="171"/>
    </location>
</feature>
<gene>
    <name evidence="8" type="ORF">CVV68_06535</name>
</gene>
<feature type="compositionally biased region" description="Polar residues" evidence="6">
    <location>
        <begin position="161"/>
        <end position="171"/>
    </location>
</feature>
<dbReference type="PANTHER" id="PTHR33164:SF5">
    <property type="entry name" value="ORGANIC HYDROPEROXIDE RESISTANCE TRANSCRIPTIONAL REGULATOR"/>
    <property type="match status" value="1"/>
</dbReference>
<keyword evidence="4" id="KW-0238">DNA-binding</keyword>
<dbReference type="GO" id="GO:0003677">
    <property type="term" value="F:DNA binding"/>
    <property type="evidence" value="ECO:0007669"/>
    <property type="project" value="UniProtKB-KW"/>
</dbReference>
<reference evidence="8 9" key="1">
    <citation type="submission" date="2018-05" db="EMBL/GenBank/DDBJ databases">
        <title>Genetic diversity of glacier-inhabiting Cryobacterium bacteria in China and description of Cryobacterium mengkeensis sp. nov. and Arthrobacter glacialis sp. nov.</title>
        <authorList>
            <person name="Liu Q."/>
            <person name="Xin Y.-H."/>
        </authorList>
    </citation>
    <scope>NUCLEOTIDE SEQUENCE [LARGE SCALE GENOMIC DNA]</scope>
    <source>
        <strain evidence="8 9">LI2</strain>
    </source>
</reference>
<dbReference type="Gene3D" id="1.10.10.10">
    <property type="entry name" value="Winged helix-like DNA-binding domain superfamily/Winged helix DNA-binding domain"/>
    <property type="match status" value="1"/>
</dbReference>
<dbReference type="InterPro" id="IPR036388">
    <property type="entry name" value="WH-like_DNA-bd_sf"/>
</dbReference>
<protein>
    <submittedName>
        <fullName evidence="8">MarR family transcriptional regulator</fullName>
    </submittedName>
</protein>
<dbReference type="PROSITE" id="PS50995">
    <property type="entry name" value="HTH_MARR_2"/>
    <property type="match status" value="1"/>
</dbReference>
<evidence type="ECO:0000256" key="5">
    <source>
        <dbReference type="ARBA" id="ARBA00023163"/>
    </source>
</evidence>
<evidence type="ECO:0000313" key="9">
    <source>
        <dbReference type="Proteomes" id="UP000247832"/>
    </source>
</evidence>
<dbReference type="OrthoDB" id="9806864at2"/>
<keyword evidence="2" id="KW-0963">Cytoplasm</keyword>
<evidence type="ECO:0000256" key="2">
    <source>
        <dbReference type="ARBA" id="ARBA00022490"/>
    </source>
</evidence>
<keyword evidence="5" id="KW-0804">Transcription</keyword>
<dbReference type="InterPro" id="IPR036390">
    <property type="entry name" value="WH_DNA-bd_sf"/>
</dbReference>
<proteinExistence type="predicted"/>
<keyword evidence="3" id="KW-0805">Transcription regulation</keyword>
<accession>A0A2V5LA59</accession>
<organism evidence="8 9">
    <name type="scientific">Arthrobacter livingstonensis</name>
    <dbReference type="NCBI Taxonomy" id="670078"/>
    <lineage>
        <taxon>Bacteria</taxon>
        <taxon>Bacillati</taxon>
        <taxon>Actinomycetota</taxon>
        <taxon>Actinomycetes</taxon>
        <taxon>Micrococcales</taxon>
        <taxon>Micrococcaceae</taxon>
        <taxon>Arthrobacter</taxon>
    </lineage>
</organism>
<keyword evidence="9" id="KW-1185">Reference proteome</keyword>
<name>A0A2V5LA59_9MICC</name>
<dbReference type="InterPro" id="IPR039422">
    <property type="entry name" value="MarR/SlyA-like"/>
</dbReference>
<evidence type="ECO:0000256" key="6">
    <source>
        <dbReference type="SAM" id="MobiDB-lite"/>
    </source>
</evidence>
<sequence>MSERTILQHQVCFSLYAASRAATAVYRPMLQELGLTYPQYLVMLLLWERDGVSVRELGEELELDSGTLSPLLKRIESAGLLERRREPDDERRVAVHLTASGGSLRQQAAAVPAHIAAAAGLTPAELNQLNHTLAKVTGALHAAAGGIAVSSPAGNDAAGSSPGTAGTPSNH</sequence>
<dbReference type="GO" id="GO:0006950">
    <property type="term" value="P:response to stress"/>
    <property type="evidence" value="ECO:0007669"/>
    <property type="project" value="TreeGrafter"/>
</dbReference>
<dbReference type="InterPro" id="IPR000835">
    <property type="entry name" value="HTH_MarR-typ"/>
</dbReference>
<evidence type="ECO:0000313" key="8">
    <source>
        <dbReference type="EMBL" id="PYI68455.1"/>
    </source>
</evidence>
<evidence type="ECO:0000259" key="7">
    <source>
        <dbReference type="PROSITE" id="PS50995"/>
    </source>
</evidence>
<dbReference type="RefSeq" id="WP_110500196.1">
    <property type="nucleotide sequence ID" value="NZ_QJVD01000005.1"/>
</dbReference>
<dbReference type="InterPro" id="IPR055166">
    <property type="entry name" value="Transc_reg_Sar_Rot_HTH"/>
</dbReference>
<dbReference type="FunFam" id="1.10.10.10:FF:000163">
    <property type="entry name" value="MarR family transcriptional regulator"/>
    <property type="match status" value="1"/>
</dbReference>
<evidence type="ECO:0000256" key="3">
    <source>
        <dbReference type="ARBA" id="ARBA00023015"/>
    </source>
</evidence>
<evidence type="ECO:0000256" key="4">
    <source>
        <dbReference type="ARBA" id="ARBA00023125"/>
    </source>
</evidence>
<dbReference type="Pfam" id="PF22381">
    <property type="entry name" value="Staph_reg_Sar_Rot"/>
    <property type="match status" value="1"/>
</dbReference>
<dbReference type="EMBL" id="QJVD01000005">
    <property type="protein sequence ID" value="PYI68455.1"/>
    <property type="molecule type" value="Genomic_DNA"/>
</dbReference>
<dbReference type="GO" id="GO:0005737">
    <property type="term" value="C:cytoplasm"/>
    <property type="evidence" value="ECO:0007669"/>
    <property type="project" value="UniProtKB-SubCell"/>
</dbReference>
<dbReference type="AlphaFoldDB" id="A0A2V5LA59"/>
<dbReference type="SUPFAM" id="SSF46785">
    <property type="entry name" value="Winged helix' DNA-binding domain"/>
    <property type="match status" value="1"/>
</dbReference>
<feature type="domain" description="HTH marR-type" evidence="7">
    <location>
        <begin position="8"/>
        <end position="138"/>
    </location>
</feature>
<dbReference type="Proteomes" id="UP000247832">
    <property type="component" value="Unassembled WGS sequence"/>
</dbReference>
<evidence type="ECO:0000256" key="1">
    <source>
        <dbReference type="ARBA" id="ARBA00004496"/>
    </source>
</evidence>
<dbReference type="GO" id="GO:0003700">
    <property type="term" value="F:DNA-binding transcription factor activity"/>
    <property type="evidence" value="ECO:0007669"/>
    <property type="project" value="InterPro"/>
</dbReference>
<comment type="caution">
    <text evidence="8">The sequence shown here is derived from an EMBL/GenBank/DDBJ whole genome shotgun (WGS) entry which is preliminary data.</text>
</comment>
<dbReference type="PANTHER" id="PTHR33164">
    <property type="entry name" value="TRANSCRIPTIONAL REGULATOR, MARR FAMILY"/>
    <property type="match status" value="1"/>
</dbReference>
<comment type="subcellular location">
    <subcellularLocation>
        <location evidence="1">Cytoplasm</location>
    </subcellularLocation>
</comment>